<name>A0A644TK80_9ZZZZ</name>
<feature type="domain" description="ABC transporter" evidence="5">
    <location>
        <begin position="6"/>
        <end position="241"/>
    </location>
</feature>
<dbReference type="PANTHER" id="PTHR42794:SF1">
    <property type="entry name" value="HEMIN IMPORT ATP-BINDING PROTEIN HMUV"/>
    <property type="match status" value="1"/>
</dbReference>
<dbReference type="InterPro" id="IPR003439">
    <property type="entry name" value="ABC_transporter-like_ATP-bd"/>
</dbReference>
<protein>
    <submittedName>
        <fullName evidence="6">Fe(3+) dicitrate transport ATP-binding protein FecE</fullName>
    </submittedName>
</protein>
<dbReference type="SUPFAM" id="SSF52540">
    <property type="entry name" value="P-loop containing nucleoside triphosphate hydrolases"/>
    <property type="match status" value="1"/>
</dbReference>
<dbReference type="EMBL" id="VSSQ01000035">
    <property type="protein sequence ID" value="MPL67089.1"/>
    <property type="molecule type" value="Genomic_DNA"/>
</dbReference>
<dbReference type="PROSITE" id="PS00211">
    <property type="entry name" value="ABC_TRANSPORTER_1"/>
    <property type="match status" value="1"/>
</dbReference>
<dbReference type="Pfam" id="PF00005">
    <property type="entry name" value="ABC_tran"/>
    <property type="match status" value="1"/>
</dbReference>
<evidence type="ECO:0000256" key="1">
    <source>
        <dbReference type="ARBA" id="ARBA00022448"/>
    </source>
</evidence>
<dbReference type="InterPro" id="IPR017871">
    <property type="entry name" value="ABC_transporter-like_CS"/>
</dbReference>
<dbReference type="Gene3D" id="3.40.50.300">
    <property type="entry name" value="P-loop containing nucleotide triphosphate hydrolases"/>
    <property type="match status" value="1"/>
</dbReference>
<evidence type="ECO:0000259" key="5">
    <source>
        <dbReference type="PROSITE" id="PS50893"/>
    </source>
</evidence>
<sequence>MEKAIIEVKKLSAGYDSKIILDEVGFTVKQGEMIGIIGANGAGKSTLLKTMRGMLPKINGNVLIFGKDVANFSERDFAQHVSYLQQQVEISFGYTGKELVLAGRYPYLKWWESESVEDEKIAELCMEYTGVLEFADRPITQLSGGQKQRVLLAKVLAQKTPVLFLDEPTTGLDIVYQEEIFKFCQALCKAGKTVLMVVHELNLAAKFCSRLLLIGEGKILADGAPLEVMDPGHLTKAYKVPVEVIRNPISGGIEITTRPLEEDRERKEFLINEICRGTVVR</sequence>
<evidence type="ECO:0000313" key="6">
    <source>
        <dbReference type="EMBL" id="MPL67089.1"/>
    </source>
</evidence>
<dbReference type="SMART" id="SM00382">
    <property type="entry name" value="AAA"/>
    <property type="match status" value="1"/>
</dbReference>
<keyword evidence="2" id="KW-0547">Nucleotide-binding</keyword>
<comment type="caution">
    <text evidence="6">The sequence shown here is derived from an EMBL/GenBank/DDBJ whole genome shotgun (WGS) entry which is preliminary data.</text>
</comment>
<accession>A0A644TK80</accession>
<dbReference type="GO" id="GO:0005524">
    <property type="term" value="F:ATP binding"/>
    <property type="evidence" value="ECO:0007669"/>
    <property type="project" value="UniProtKB-KW"/>
</dbReference>
<gene>
    <name evidence="6" type="primary">fecE_2</name>
    <name evidence="6" type="ORF">SDC9_12779</name>
</gene>
<dbReference type="PROSITE" id="PS50893">
    <property type="entry name" value="ABC_TRANSPORTER_2"/>
    <property type="match status" value="1"/>
</dbReference>
<dbReference type="InterPro" id="IPR027417">
    <property type="entry name" value="P-loop_NTPase"/>
</dbReference>
<dbReference type="CDD" id="cd03214">
    <property type="entry name" value="ABC_Iron-Siderophores_B12_Hemin"/>
    <property type="match status" value="1"/>
</dbReference>
<proteinExistence type="predicted"/>
<evidence type="ECO:0000256" key="3">
    <source>
        <dbReference type="ARBA" id="ARBA00022840"/>
    </source>
</evidence>
<evidence type="ECO:0000256" key="4">
    <source>
        <dbReference type="ARBA" id="ARBA00022967"/>
    </source>
</evidence>
<dbReference type="GO" id="GO:0016887">
    <property type="term" value="F:ATP hydrolysis activity"/>
    <property type="evidence" value="ECO:0007669"/>
    <property type="project" value="InterPro"/>
</dbReference>
<evidence type="ECO:0000256" key="2">
    <source>
        <dbReference type="ARBA" id="ARBA00022741"/>
    </source>
</evidence>
<dbReference type="PANTHER" id="PTHR42794">
    <property type="entry name" value="HEMIN IMPORT ATP-BINDING PROTEIN HMUV"/>
    <property type="match status" value="1"/>
</dbReference>
<keyword evidence="3 6" id="KW-0067">ATP-binding</keyword>
<dbReference type="FunFam" id="3.40.50.300:FF:000134">
    <property type="entry name" value="Iron-enterobactin ABC transporter ATP-binding protein"/>
    <property type="match status" value="1"/>
</dbReference>
<reference evidence="6" key="1">
    <citation type="submission" date="2019-08" db="EMBL/GenBank/DDBJ databases">
        <authorList>
            <person name="Kucharzyk K."/>
            <person name="Murdoch R.W."/>
            <person name="Higgins S."/>
            <person name="Loffler F."/>
        </authorList>
    </citation>
    <scope>NUCLEOTIDE SEQUENCE</scope>
</reference>
<organism evidence="6">
    <name type="scientific">bioreactor metagenome</name>
    <dbReference type="NCBI Taxonomy" id="1076179"/>
    <lineage>
        <taxon>unclassified sequences</taxon>
        <taxon>metagenomes</taxon>
        <taxon>ecological metagenomes</taxon>
    </lineage>
</organism>
<keyword evidence="1" id="KW-0813">Transport</keyword>
<keyword evidence="4" id="KW-1278">Translocase</keyword>
<dbReference type="AlphaFoldDB" id="A0A644TK80"/>
<dbReference type="InterPro" id="IPR003593">
    <property type="entry name" value="AAA+_ATPase"/>
</dbReference>